<dbReference type="Pfam" id="PF00155">
    <property type="entry name" value="Aminotran_1_2"/>
    <property type="match status" value="1"/>
</dbReference>
<proteinExistence type="inferred from homology"/>
<keyword evidence="6" id="KW-0808">Transferase</keyword>
<dbReference type="AlphaFoldDB" id="A0A2T5RJQ1"/>
<dbReference type="FunFam" id="3.40.640.10:FF:000053">
    <property type="entry name" value="Aminotransferase, class I"/>
    <property type="match status" value="1"/>
</dbReference>
<dbReference type="SMART" id="SM00345">
    <property type="entry name" value="HTH_GNTR"/>
    <property type="match status" value="1"/>
</dbReference>
<accession>A0A2T5RJQ1</accession>
<name>A0A2T5RJQ1_9FIRM</name>
<dbReference type="Proteomes" id="UP000244089">
    <property type="component" value="Unassembled WGS sequence"/>
</dbReference>
<sequence length="481" mass="55087">MIVIFEFSLNKESDKTLYLQLYKKLKNEIKNNIPADTKLPPIRKLAEKVGVNPATVVKAYNLLAEDNLIYKKVGSGSFVAPTQKVIRPETGENMLEHGQIKLSENINLASAAPSKELFPVEDFKYAINQVLERDQGEAFSYQKSQGFLPLRKSIQKYFMNNGINSSLKQIQVVSGAQQAIDILSKILLDFGEKIVVEDPTYFGALQAFNSRKADIITVKMQADGADLAELETHLKEKQIKFFFTMQNFQNPTGVNWSFEKQQQLLKLAEEYDFYIIEDDILSDLYYNESRVKTLKESDEKDRVIYIKSFSKVFMPGLRLAFIILPDKLLPELLEAKYATDISSGGLTQRAFDFYLREGLLDKHIDLQRKLFRKKYNLMTAEIKSELPAEIKVVYESKGGLYLWLKLPANVDAKELYQAAVSIGLVFSPGYLFSLNNIFSNYIRLSFAAVNEDEIRKGIKLFKKIYFDYLGEEIVQEYSPLL</sequence>
<dbReference type="GO" id="GO:0003677">
    <property type="term" value="F:DNA binding"/>
    <property type="evidence" value="ECO:0007669"/>
    <property type="project" value="UniProtKB-KW"/>
</dbReference>
<dbReference type="InterPro" id="IPR015421">
    <property type="entry name" value="PyrdxlP-dep_Trfase_major"/>
</dbReference>
<dbReference type="Gene3D" id="3.40.640.10">
    <property type="entry name" value="Type I PLP-dependent aspartate aminotransferase-like (Major domain)"/>
    <property type="match status" value="1"/>
</dbReference>
<evidence type="ECO:0000256" key="9">
    <source>
        <dbReference type="ARBA" id="ARBA00023125"/>
    </source>
</evidence>
<dbReference type="GO" id="GO:0008483">
    <property type="term" value="F:transaminase activity"/>
    <property type="evidence" value="ECO:0007669"/>
    <property type="project" value="UniProtKB-KW"/>
</dbReference>
<evidence type="ECO:0000256" key="7">
    <source>
        <dbReference type="ARBA" id="ARBA00022898"/>
    </source>
</evidence>
<dbReference type="PROSITE" id="PS50949">
    <property type="entry name" value="HTH_GNTR"/>
    <property type="match status" value="1"/>
</dbReference>
<dbReference type="InterPro" id="IPR015424">
    <property type="entry name" value="PyrdxlP-dep_Trfase"/>
</dbReference>
<dbReference type="Gene3D" id="3.90.1150.10">
    <property type="entry name" value="Aspartate Aminotransferase, domain 1"/>
    <property type="match status" value="1"/>
</dbReference>
<protein>
    <submittedName>
        <fullName evidence="12">GntR family transcriptional regulator</fullName>
    </submittedName>
</protein>
<dbReference type="GO" id="GO:0030170">
    <property type="term" value="F:pyridoxal phosphate binding"/>
    <property type="evidence" value="ECO:0007669"/>
    <property type="project" value="InterPro"/>
</dbReference>
<dbReference type="Gene3D" id="1.10.10.10">
    <property type="entry name" value="Winged helix-like DNA-binding domain superfamily/Winged helix DNA-binding domain"/>
    <property type="match status" value="1"/>
</dbReference>
<dbReference type="InterPro" id="IPR036388">
    <property type="entry name" value="WH-like_DNA-bd_sf"/>
</dbReference>
<evidence type="ECO:0000259" key="11">
    <source>
        <dbReference type="PROSITE" id="PS50949"/>
    </source>
</evidence>
<comment type="similarity">
    <text evidence="2">In the C-terminal section; belongs to the class-I pyridoxal-phosphate-dependent aminotransferase family.</text>
</comment>
<keyword evidence="8" id="KW-0805">Transcription regulation</keyword>
<comment type="caution">
    <text evidence="12">The sequence shown here is derived from an EMBL/GenBank/DDBJ whole genome shotgun (WGS) entry which is preliminary data.</text>
</comment>
<reference evidence="12 13" key="1">
    <citation type="submission" date="2018-04" db="EMBL/GenBank/DDBJ databases">
        <title>Subsurface microbial communities from deep shales in Ohio and West Virginia, USA.</title>
        <authorList>
            <person name="Wrighton K."/>
        </authorList>
    </citation>
    <scope>NUCLEOTIDE SEQUENCE [LARGE SCALE GENOMIC DNA]</scope>
    <source>
        <strain evidence="12 13">WC1</strain>
    </source>
</reference>
<organism evidence="12 13">
    <name type="scientific">Halanaerobium saccharolyticum</name>
    <dbReference type="NCBI Taxonomy" id="43595"/>
    <lineage>
        <taxon>Bacteria</taxon>
        <taxon>Bacillati</taxon>
        <taxon>Bacillota</taxon>
        <taxon>Clostridia</taxon>
        <taxon>Halanaerobiales</taxon>
        <taxon>Halanaerobiaceae</taxon>
        <taxon>Halanaerobium</taxon>
    </lineage>
</organism>
<evidence type="ECO:0000256" key="3">
    <source>
        <dbReference type="ARBA" id="ARBA00007441"/>
    </source>
</evidence>
<comment type="similarity">
    <text evidence="3">Belongs to the class-I pyridoxal-phosphate-dependent aminotransferase family.</text>
</comment>
<evidence type="ECO:0000256" key="8">
    <source>
        <dbReference type="ARBA" id="ARBA00023015"/>
    </source>
</evidence>
<dbReference type="InterPro" id="IPR036390">
    <property type="entry name" value="WH_DNA-bd_sf"/>
</dbReference>
<dbReference type="InterPro" id="IPR004839">
    <property type="entry name" value="Aminotransferase_I/II_large"/>
</dbReference>
<gene>
    <name evidence="12" type="ORF">C8C76_11332</name>
</gene>
<dbReference type="CDD" id="cd00609">
    <property type="entry name" value="AAT_like"/>
    <property type="match status" value="1"/>
</dbReference>
<keyword evidence="10" id="KW-0804">Transcription</keyword>
<comment type="cofactor">
    <cofactor evidence="1">
        <name>pyridoxal 5'-phosphate</name>
        <dbReference type="ChEBI" id="CHEBI:597326"/>
    </cofactor>
</comment>
<evidence type="ECO:0000256" key="4">
    <source>
        <dbReference type="ARBA" id="ARBA00011738"/>
    </source>
</evidence>
<dbReference type="SUPFAM" id="SSF46785">
    <property type="entry name" value="Winged helix' DNA-binding domain"/>
    <property type="match status" value="1"/>
</dbReference>
<evidence type="ECO:0000256" key="1">
    <source>
        <dbReference type="ARBA" id="ARBA00001933"/>
    </source>
</evidence>
<dbReference type="InterPro" id="IPR051446">
    <property type="entry name" value="HTH_trans_reg/aminotransferase"/>
</dbReference>
<evidence type="ECO:0000256" key="6">
    <source>
        <dbReference type="ARBA" id="ARBA00022679"/>
    </source>
</evidence>
<dbReference type="Pfam" id="PF00392">
    <property type="entry name" value="GntR"/>
    <property type="match status" value="1"/>
</dbReference>
<comment type="subunit">
    <text evidence="4">Homodimer.</text>
</comment>
<evidence type="ECO:0000256" key="5">
    <source>
        <dbReference type="ARBA" id="ARBA00022576"/>
    </source>
</evidence>
<evidence type="ECO:0000313" key="12">
    <source>
        <dbReference type="EMBL" id="PTV98900.1"/>
    </source>
</evidence>
<feature type="domain" description="HTH gntR-type" evidence="11">
    <location>
        <begin position="15"/>
        <end position="82"/>
    </location>
</feature>
<dbReference type="SUPFAM" id="SSF53383">
    <property type="entry name" value="PLP-dependent transferases"/>
    <property type="match status" value="1"/>
</dbReference>
<evidence type="ECO:0000256" key="10">
    <source>
        <dbReference type="ARBA" id="ARBA00023163"/>
    </source>
</evidence>
<dbReference type="InterPro" id="IPR015422">
    <property type="entry name" value="PyrdxlP-dep_Trfase_small"/>
</dbReference>
<dbReference type="EMBL" id="QAXS01000013">
    <property type="protein sequence ID" value="PTV98900.1"/>
    <property type="molecule type" value="Genomic_DNA"/>
</dbReference>
<keyword evidence="9" id="KW-0238">DNA-binding</keyword>
<keyword evidence="5" id="KW-0032">Aminotransferase</keyword>
<dbReference type="PANTHER" id="PTHR46577">
    <property type="entry name" value="HTH-TYPE TRANSCRIPTIONAL REGULATORY PROTEIN GABR"/>
    <property type="match status" value="1"/>
</dbReference>
<dbReference type="InterPro" id="IPR000524">
    <property type="entry name" value="Tscrpt_reg_HTH_GntR"/>
</dbReference>
<dbReference type="CDD" id="cd07377">
    <property type="entry name" value="WHTH_GntR"/>
    <property type="match status" value="1"/>
</dbReference>
<keyword evidence="7" id="KW-0663">Pyridoxal phosphate</keyword>
<dbReference type="RefSeq" id="WP_258222438.1">
    <property type="nucleotide sequence ID" value="NZ_QAXS01000013.1"/>
</dbReference>
<dbReference type="PANTHER" id="PTHR46577:SF1">
    <property type="entry name" value="HTH-TYPE TRANSCRIPTIONAL REGULATORY PROTEIN GABR"/>
    <property type="match status" value="1"/>
</dbReference>
<evidence type="ECO:0000256" key="2">
    <source>
        <dbReference type="ARBA" id="ARBA00005384"/>
    </source>
</evidence>
<dbReference type="GO" id="GO:0003700">
    <property type="term" value="F:DNA-binding transcription factor activity"/>
    <property type="evidence" value="ECO:0007669"/>
    <property type="project" value="InterPro"/>
</dbReference>
<evidence type="ECO:0000313" key="13">
    <source>
        <dbReference type="Proteomes" id="UP000244089"/>
    </source>
</evidence>